<organism evidence="1 2">
    <name type="scientific">Rhizophagus clarus</name>
    <dbReference type="NCBI Taxonomy" id="94130"/>
    <lineage>
        <taxon>Eukaryota</taxon>
        <taxon>Fungi</taxon>
        <taxon>Fungi incertae sedis</taxon>
        <taxon>Mucoromycota</taxon>
        <taxon>Glomeromycotina</taxon>
        <taxon>Glomeromycetes</taxon>
        <taxon>Glomerales</taxon>
        <taxon>Glomeraceae</taxon>
        <taxon>Rhizophagus</taxon>
    </lineage>
</organism>
<dbReference type="AlphaFoldDB" id="A0A2Z6QT41"/>
<reference evidence="1 2" key="1">
    <citation type="submission" date="2017-11" db="EMBL/GenBank/DDBJ databases">
        <title>The genome of Rhizophagus clarus HR1 reveals common genetic basis of auxotrophy among arbuscular mycorrhizal fungi.</title>
        <authorList>
            <person name="Kobayashi Y."/>
        </authorList>
    </citation>
    <scope>NUCLEOTIDE SEQUENCE [LARGE SCALE GENOMIC DNA]</scope>
    <source>
        <strain evidence="1 2">HR1</strain>
    </source>
</reference>
<comment type="caution">
    <text evidence="1">The sequence shown here is derived from an EMBL/GenBank/DDBJ whole genome shotgun (WGS) entry which is preliminary data.</text>
</comment>
<sequence>MSTLTVEHNSYLIENWDTETLVNFLKKQNLKLDDDDLKILRKDSPSFLDMIKEKFMQAGLKMELTMKLAKEVQVFKEKLKRIFFLYLSLSEVLVKYDLDFDGIDSILLFFPSTYEIQDDNKVFKRCMEEILDKLCSYRTL</sequence>
<keyword evidence="2" id="KW-1185">Reference proteome</keyword>
<dbReference type="EMBL" id="BEXD01000027">
    <property type="protein sequence ID" value="GBB83516.1"/>
    <property type="molecule type" value="Genomic_DNA"/>
</dbReference>
<dbReference type="InterPro" id="IPR013761">
    <property type="entry name" value="SAM/pointed_sf"/>
</dbReference>
<dbReference type="Gene3D" id="1.10.150.50">
    <property type="entry name" value="Transcription Factor, Ets-1"/>
    <property type="match status" value="1"/>
</dbReference>
<protein>
    <recommendedName>
        <fullName evidence="3">SAM domain-containing protein</fullName>
    </recommendedName>
</protein>
<proteinExistence type="predicted"/>
<name>A0A2Z6QT41_9GLOM</name>
<evidence type="ECO:0000313" key="1">
    <source>
        <dbReference type="EMBL" id="GBB83516.1"/>
    </source>
</evidence>
<dbReference type="Proteomes" id="UP000247702">
    <property type="component" value="Unassembled WGS sequence"/>
</dbReference>
<evidence type="ECO:0000313" key="2">
    <source>
        <dbReference type="Proteomes" id="UP000247702"/>
    </source>
</evidence>
<accession>A0A2Z6QT41</accession>
<gene>
    <name evidence="1" type="ORF">RclHR1_10210011</name>
</gene>
<evidence type="ECO:0008006" key="3">
    <source>
        <dbReference type="Google" id="ProtNLM"/>
    </source>
</evidence>